<organism evidence="1 2">
    <name type="scientific">Pseudovibrio axinellae</name>
    <dbReference type="NCBI Taxonomy" id="989403"/>
    <lineage>
        <taxon>Bacteria</taxon>
        <taxon>Pseudomonadati</taxon>
        <taxon>Pseudomonadota</taxon>
        <taxon>Alphaproteobacteria</taxon>
        <taxon>Hyphomicrobiales</taxon>
        <taxon>Stappiaceae</taxon>
        <taxon>Pseudovibrio</taxon>
    </lineage>
</organism>
<name>A0A166BDV1_9HYPH</name>
<evidence type="ECO:0000313" key="1">
    <source>
        <dbReference type="EMBL" id="KZL22166.1"/>
    </source>
</evidence>
<dbReference type="PATRIC" id="fig|989403.3.peg.202"/>
<dbReference type="AlphaFoldDB" id="A0A166BDV1"/>
<protein>
    <submittedName>
        <fullName evidence="1">Uncharacterized protein</fullName>
    </submittedName>
</protein>
<dbReference type="SUPFAM" id="SSF48498">
    <property type="entry name" value="Tetracyclin repressor-like, C-terminal domain"/>
    <property type="match status" value="1"/>
</dbReference>
<proteinExistence type="predicted"/>
<accession>A0A166BDV1</accession>
<keyword evidence="2" id="KW-1185">Reference proteome</keyword>
<gene>
    <name evidence="1" type="ORF">PsAD2_00192</name>
</gene>
<evidence type="ECO:0000313" key="2">
    <source>
        <dbReference type="Proteomes" id="UP000076577"/>
    </source>
</evidence>
<dbReference type="EMBL" id="LMCB01000001">
    <property type="protein sequence ID" value="KZL22166.1"/>
    <property type="molecule type" value="Genomic_DNA"/>
</dbReference>
<sequence>MPEKLRHVSDELMERRLSVFCQRPEVAKENGEIAQDTSVVAMAGFLSGQTLAITGRARAGAEMDRLSDFIQVALTVFDKHNTVSDP</sequence>
<dbReference type="Proteomes" id="UP000076577">
    <property type="component" value="Unassembled WGS sequence"/>
</dbReference>
<comment type="caution">
    <text evidence="1">The sequence shown here is derived from an EMBL/GenBank/DDBJ whole genome shotgun (WGS) entry which is preliminary data.</text>
</comment>
<dbReference type="Gene3D" id="1.10.357.10">
    <property type="entry name" value="Tetracycline Repressor, domain 2"/>
    <property type="match status" value="1"/>
</dbReference>
<reference evidence="1 2" key="1">
    <citation type="journal article" date="2016" name="Front. Microbiol.">
        <title>Comparative Genomic Analysis Reveals a Diverse Repertoire of Genes Involved in Prokaryote-Eukaryote Interactions within the Pseudovibrio Genus.</title>
        <authorList>
            <person name="Romano S."/>
            <person name="Fernandez-Guerra A."/>
            <person name="Reen F.J."/>
            <person name="Glockner F.O."/>
            <person name="Crowley S.P."/>
            <person name="O'Sullivan O."/>
            <person name="Cotter P.D."/>
            <person name="Adams C."/>
            <person name="Dobson A.D."/>
            <person name="O'Gara F."/>
        </authorList>
    </citation>
    <scope>NUCLEOTIDE SEQUENCE [LARGE SCALE GENOMIC DNA]</scope>
    <source>
        <strain evidence="1 2">Ad2</strain>
    </source>
</reference>
<dbReference type="InterPro" id="IPR036271">
    <property type="entry name" value="Tet_transcr_reg_TetR-rel_C_sf"/>
</dbReference>